<dbReference type="OrthoDB" id="752507at2759"/>
<protein>
    <recommendedName>
        <fullName evidence="8">BHLH domain-containing protein</fullName>
    </recommendedName>
</protein>
<reference evidence="6 7" key="1">
    <citation type="journal article" date="2014" name="Nature">
        <title>The genome of the recently domesticated crop plant sugar beet (Beta vulgaris).</title>
        <authorList>
            <person name="Dohm J.C."/>
            <person name="Minoche A.E."/>
            <person name="Holtgrawe D."/>
            <person name="Capella-Gutierrez S."/>
            <person name="Zakrzewski F."/>
            <person name="Tafer H."/>
            <person name="Rupp O."/>
            <person name="Sorensen T.R."/>
            <person name="Stracke R."/>
            <person name="Reinhardt R."/>
            <person name="Goesmann A."/>
            <person name="Kraft T."/>
            <person name="Schulz B."/>
            <person name="Stadler P.F."/>
            <person name="Schmidt T."/>
            <person name="Gabaldon T."/>
            <person name="Lehrach H."/>
            <person name="Weisshaar B."/>
            <person name="Himmelbauer H."/>
        </authorList>
    </citation>
    <scope>NUCLEOTIDE SEQUENCE [LARGE SCALE GENOMIC DNA]</scope>
    <source>
        <tissue evidence="6">Taproot</tissue>
    </source>
</reference>
<dbReference type="GO" id="GO:0000981">
    <property type="term" value="F:DNA-binding transcription factor activity, RNA polymerase II-specific"/>
    <property type="evidence" value="ECO:0007669"/>
    <property type="project" value="TreeGrafter"/>
</dbReference>
<evidence type="ECO:0000256" key="5">
    <source>
        <dbReference type="SAM" id="Coils"/>
    </source>
</evidence>
<dbReference type="SUPFAM" id="SSF47459">
    <property type="entry name" value="HLH, helix-loop-helix DNA-binding domain"/>
    <property type="match status" value="1"/>
</dbReference>
<keyword evidence="2" id="KW-0805">Transcription regulation</keyword>
<evidence type="ECO:0000256" key="3">
    <source>
        <dbReference type="ARBA" id="ARBA00023163"/>
    </source>
</evidence>
<keyword evidence="3" id="KW-0804">Transcription</keyword>
<dbReference type="Gene3D" id="4.10.280.10">
    <property type="entry name" value="Helix-loop-helix DNA-binding domain"/>
    <property type="match status" value="1"/>
</dbReference>
<dbReference type="GO" id="GO:0000977">
    <property type="term" value="F:RNA polymerase II transcription regulatory region sequence-specific DNA binding"/>
    <property type="evidence" value="ECO:0007669"/>
    <property type="project" value="TreeGrafter"/>
</dbReference>
<evidence type="ECO:0000256" key="4">
    <source>
        <dbReference type="ARBA" id="ARBA00023242"/>
    </source>
</evidence>
<dbReference type="OMA" id="HIFHEEN"/>
<dbReference type="GO" id="GO:0090575">
    <property type="term" value="C:RNA polymerase II transcription regulator complex"/>
    <property type="evidence" value="ECO:0007669"/>
    <property type="project" value="TreeGrafter"/>
</dbReference>
<keyword evidence="7" id="KW-1185">Reference proteome</keyword>
<name>A0A0J8B2D7_BETVV</name>
<evidence type="ECO:0000313" key="6">
    <source>
        <dbReference type="EMBL" id="KMS95156.1"/>
    </source>
</evidence>
<evidence type="ECO:0000256" key="2">
    <source>
        <dbReference type="ARBA" id="ARBA00023015"/>
    </source>
</evidence>
<dbReference type="Proteomes" id="UP000035740">
    <property type="component" value="Unassembled WGS sequence"/>
</dbReference>
<dbReference type="PANTHER" id="PTHR13935:SF90">
    <property type="entry name" value="TRANSCRIPTION FACTOR BHLH162"/>
    <property type="match status" value="1"/>
</dbReference>
<keyword evidence="5" id="KW-0175">Coiled coil</keyword>
<accession>A0A0J8B2D7</accession>
<dbReference type="GO" id="GO:0046983">
    <property type="term" value="F:protein dimerization activity"/>
    <property type="evidence" value="ECO:0007669"/>
    <property type="project" value="InterPro"/>
</dbReference>
<dbReference type="InterPro" id="IPR036638">
    <property type="entry name" value="HLH_DNA-bd_sf"/>
</dbReference>
<comment type="subcellular location">
    <subcellularLocation>
        <location evidence="1">Nucleus</location>
    </subcellularLocation>
</comment>
<dbReference type="Gramene" id="KMS95156">
    <property type="protein sequence ID" value="KMS95156"/>
    <property type="gene ID" value="BVRB_011800"/>
</dbReference>
<evidence type="ECO:0000313" key="7">
    <source>
        <dbReference type="Proteomes" id="UP000035740"/>
    </source>
</evidence>
<dbReference type="AlphaFoldDB" id="A0A0J8B2D7"/>
<evidence type="ECO:0008006" key="8">
    <source>
        <dbReference type="Google" id="ProtNLM"/>
    </source>
</evidence>
<feature type="coiled-coil region" evidence="5">
    <location>
        <begin position="34"/>
        <end position="61"/>
    </location>
</feature>
<proteinExistence type="predicted"/>
<dbReference type="EMBL" id="KQ090530">
    <property type="protein sequence ID" value="KMS95156.1"/>
    <property type="molecule type" value="Genomic_DNA"/>
</dbReference>
<evidence type="ECO:0000256" key="1">
    <source>
        <dbReference type="ARBA" id="ARBA00004123"/>
    </source>
</evidence>
<sequence>METHTRNQMKNLYFQLNSLISQDASSTRPIPDQIDEATNYIKQLQENVENLRQRRDSLLLGVVEGSQDDNSSSTRASYPSNSPVRIEVTENGRAMEVTLITRLESQSKFTDVMHIFHEENVEVVKASYSVHENTVFHTIHAKMDEAATSDDFARITENLKKFDP</sequence>
<organism evidence="6 7">
    <name type="scientific">Beta vulgaris subsp. vulgaris</name>
    <name type="common">Beet</name>
    <dbReference type="NCBI Taxonomy" id="3555"/>
    <lineage>
        <taxon>Eukaryota</taxon>
        <taxon>Viridiplantae</taxon>
        <taxon>Streptophyta</taxon>
        <taxon>Embryophyta</taxon>
        <taxon>Tracheophyta</taxon>
        <taxon>Spermatophyta</taxon>
        <taxon>Magnoliopsida</taxon>
        <taxon>eudicotyledons</taxon>
        <taxon>Gunneridae</taxon>
        <taxon>Pentapetalae</taxon>
        <taxon>Caryophyllales</taxon>
        <taxon>Chenopodiaceae</taxon>
        <taxon>Betoideae</taxon>
        <taxon>Beta</taxon>
    </lineage>
</organism>
<keyword evidence="4" id="KW-0539">Nucleus</keyword>
<dbReference type="InterPro" id="IPR015660">
    <property type="entry name" value="MASH1/Ascl1a-like"/>
</dbReference>
<dbReference type="PANTHER" id="PTHR13935">
    <property type="entry name" value="ACHAETE-SCUTE TRANSCRIPTION FACTOR-RELATED"/>
    <property type="match status" value="1"/>
</dbReference>
<gene>
    <name evidence="6" type="ORF">BVRB_011800</name>
</gene>